<reference evidence="1" key="1">
    <citation type="submission" date="2018-07" db="EMBL/GenBank/DDBJ databases">
        <authorList>
            <person name="Ashton P.M."/>
            <person name="Dallman T."/>
            <person name="Nair S."/>
            <person name="De Pinna E."/>
            <person name="Peters T."/>
            <person name="Grant K."/>
        </authorList>
    </citation>
    <scope>NUCLEOTIDE SEQUENCE</scope>
    <source>
        <strain evidence="1">360339</strain>
    </source>
</reference>
<gene>
    <name evidence="1" type="ORF">CB674_06970</name>
</gene>
<comment type="caution">
    <text evidence="1">The sequence shown here is derived from an EMBL/GenBank/DDBJ whole genome shotgun (WGS) entry which is preliminary data.</text>
</comment>
<dbReference type="EMBL" id="AAMIUR010000005">
    <property type="protein sequence ID" value="EDH8028771.1"/>
    <property type="molecule type" value="Genomic_DNA"/>
</dbReference>
<organism evidence="1">
    <name type="scientific">Salmonella enterica subsp. enterica serovar Bredeney</name>
    <dbReference type="NCBI Taxonomy" id="134047"/>
    <lineage>
        <taxon>Bacteria</taxon>
        <taxon>Pseudomonadati</taxon>
        <taxon>Pseudomonadota</taxon>
        <taxon>Gammaproteobacteria</taxon>
        <taxon>Enterobacterales</taxon>
        <taxon>Enterobacteriaceae</taxon>
        <taxon>Salmonella</taxon>
    </lineage>
</organism>
<protein>
    <submittedName>
        <fullName evidence="1">Uncharacterized protein</fullName>
    </submittedName>
</protein>
<proteinExistence type="predicted"/>
<evidence type="ECO:0000313" key="1">
    <source>
        <dbReference type="EMBL" id="EDH8028771.1"/>
    </source>
</evidence>
<accession>A0A635PKT8</accession>
<dbReference type="AlphaFoldDB" id="A0A635PKT8"/>
<sequence length="74" mass="7845">MVVHAGEQTGGIIRRLFFIALMPGQRHGFKTFIRGAGNPCVGSLLSGVNFPGQKFTDTFAPLSGIGKGSLRVRA</sequence>
<name>A0A635PKT8_SALET</name>